<comment type="subcellular location">
    <subcellularLocation>
        <location evidence="2">Secreted</location>
    </subcellularLocation>
</comment>
<evidence type="ECO:0000313" key="10">
    <source>
        <dbReference type="EMBL" id="TPX73254.1"/>
    </source>
</evidence>
<proteinExistence type="inferred from homology"/>
<comment type="caution">
    <text evidence="10">The sequence shown here is derived from an EMBL/GenBank/DDBJ whole genome shotgun (WGS) entry which is preliminary data.</text>
</comment>
<evidence type="ECO:0000256" key="4">
    <source>
        <dbReference type="ARBA" id="ARBA00012706"/>
    </source>
</evidence>
<dbReference type="Pfam" id="PF26410">
    <property type="entry name" value="GH5_mannosidase"/>
    <property type="match status" value="1"/>
</dbReference>
<reference evidence="10 11" key="1">
    <citation type="journal article" date="2019" name="Sci. Rep.">
        <title>Comparative genomics of chytrid fungi reveal insights into the obligate biotrophic and pathogenic lifestyle of Synchytrium endobioticum.</title>
        <authorList>
            <person name="van de Vossenberg B.T.L.H."/>
            <person name="Warris S."/>
            <person name="Nguyen H.D.T."/>
            <person name="van Gent-Pelzer M.P.E."/>
            <person name="Joly D.L."/>
            <person name="van de Geest H.C."/>
            <person name="Bonants P.J.M."/>
            <person name="Smith D.S."/>
            <person name="Levesque C.A."/>
            <person name="van der Lee T.A.J."/>
        </authorList>
    </citation>
    <scope>NUCLEOTIDE SEQUENCE [LARGE SCALE GENOMIC DNA]</scope>
    <source>
        <strain evidence="10 11">CBS 675.73</strain>
    </source>
</reference>
<protein>
    <recommendedName>
        <fullName evidence="4">mannan endo-1,4-beta-mannosidase</fullName>
        <ecNumber evidence="4">3.2.1.78</ecNumber>
    </recommendedName>
</protein>
<dbReference type="GO" id="GO:0016985">
    <property type="term" value="F:mannan endo-1,4-beta-mannosidase activity"/>
    <property type="evidence" value="ECO:0007669"/>
    <property type="project" value="UniProtKB-EC"/>
</dbReference>
<evidence type="ECO:0000256" key="5">
    <source>
        <dbReference type="ARBA" id="ARBA00022525"/>
    </source>
</evidence>
<keyword evidence="11" id="KW-1185">Reference proteome</keyword>
<dbReference type="PANTHER" id="PTHR31451">
    <property type="match status" value="1"/>
</dbReference>
<gene>
    <name evidence="10" type="ORF">CcCBS67573_g05472</name>
</gene>
<evidence type="ECO:0000256" key="3">
    <source>
        <dbReference type="ARBA" id="ARBA00005641"/>
    </source>
</evidence>
<comment type="catalytic activity">
    <reaction evidence="1">
        <text>Random hydrolysis of (1-&gt;4)-beta-D-mannosidic linkages in mannans, galactomannans and glucomannans.</text>
        <dbReference type="EC" id="3.2.1.78"/>
    </reaction>
</comment>
<dbReference type="GO" id="GO:0046355">
    <property type="term" value="P:mannan catabolic process"/>
    <property type="evidence" value="ECO:0007669"/>
    <property type="project" value="UniProtKB-ARBA"/>
</dbReference>
<evidence type="ECO:0000256" key="1">
    <source>
        <dbReference type="ARBA" id="ARBA00001678"/>
    </source>
</evidence>
<feature type="domain" description="Glycoside hydrolase family 5" evidence="9">
    <location>
        <begin position="135"/>
        <end position="235"/>
    </location>
</feature>
<dbReference type="GO" id="GO:0005576">
    <property type="term" value="C:extracellular region"/>
    <property type="evidence" value="ECO:0007669"/>
    <property type="project" value="UniProtKB-SubCell"/>
</dbReference>
<keyword evidence="8" id="KW-0326">Glycosidase</keyword>
<evidence type="ECO:0000256" key="8">
    <source>
        <dbReference type="ARBA" id="ARBA00023295"/>
    </source>
</evidence>
<evidence type="ECO:0000259" key="9">
    <source>
        <dbReference type="Pfam" id="PF26410"/>
    </source>
</evidence>
<evidence type="ECO:0000256" key="7">
    <source>
        <dbReference type="ARBA" id="ARBA00022801"/>
    </source>
</evidence>
<dbReference type="Gene3D" id="3.20.20.80">
    <property type="entry name" value="Glycosidases"/>
    <property type="match status" value="1"/>
</dbReference>
<comment type="similarity">
    <text evidence="3">Belongs to the glycosyl hydrolase 5 (cellulase A) family.</text>
</comment>
<keyword evidence="6" id="KW-0732">Signal</keyword>
<dbReference type="InterPro" id="IPR017853">
    <property type="entry name" value="GH"/>
</dbReference>
<sequence>MYDRRIRWNASRNCFERNGAAFPLIGFNAYWMGIHETFSYPTLEQTHEMFSLAAKLGATAIRSHTLGCSSGHAKMLRPSIPRSNEALNECAWAPIDAAFKTAQETGVYIVANLTDSYAWYNGSYVHFCPEGVPKNSFWESRDARDAFKRYIYEYLNHVNPFTGVAIKDCPELALLELGNELGNFRPEATSVTTPTFEWLDEISKYIKSIAPDVLILNGTDECLGSDRSNDFALAAVDAHSVHFYEMDYKRLDNAIRSARKAGKGVIVGEYSSTFPESWYRALERRNIHGDMVWSFYPHERDGTRVPHDDGFTVWDDVQPDVDNSRRLCLFEAHVKRVRDNDCYMGSISPASCINGCEIS</sequence>
<dbReference type="AlphaFoldDB" id="A0A507FAP0"/>
<dbReference type="EC" id="3.2.1.78" evidence="4"/>
<dbReference type="InterPro" id="IPR045053">
    <property type="entry name" value="MAN-like"/>
</dbReference>
<evidence type="ECO:0000256" key="2">
    <source>
        <dbReference type="ARBA" id="ARBA00004613"/>
    </source>
</evidence>
<dbReference type="STRING" id="246404.A0A507FAP0"/>
<dbReference type="Proteomes" id="UP000320333">
    <property type="component" value="Unassembled WGS sequence"/>
</dbReference>
<name>A0A507FAP0_9FUNG</name>
<dbReference type="SUPFAM" id="SSF51445">
    <property type="entry name" value="(Trans)glycosidases"/>
    <property type="match status" value="1"/>
</dbReference>
<keyword evidence="7" id="KW-0378">Hydrolase</keyword>
<dbReference type="InterPro" id="IPR001547">
    <property type="entry name" value="Glyco_hydro_5"/>
</dbReference>
<evidence type="ECO:0000313" key="11">
    <source>
        <dbReference type="Proteomes" id="UP000320333"/>
    </source>
</evidence>
<dbReference type="EMBL" id="QEAP01000198">
    <property type="protein sequence ID" value="TPX73254.1"/>
    <property type="molecule type" value="Genomic_DNA"/>
</dbReference>
<keyword evidence="5" id="KW-0964">Secreted</keyword>
<dbReference type="OrthoDB" id="406631at2759"/>
<dbReference type="PANTHER" id="PTHR31451:SF39">
    <property type="entry name" value="MANNAN ENDO-1,4-BETA-MANNOSIDASE 1"/>
    <property type="match status" value="1"/>
</dbReference>
<evidence type="ECO:0000256" key="6">
    <source>
        <dbReference type="ARBA" id="ARBA00022729"/>
    </source>
</evidence>
<accession>A0A507FAP0</accession>
<organism evidence="10 11">
    <name type="scientific">Chytriomyces confervae</name>
    <dbReference type="NCBI Taxonomy" id="246404"/>
    <lineage>
        <taxon>Eukaryota</taxon>
        <taxon>Fungi</taxon>
        <taxon>Fungi incertae sedis</taxon>
        <taxon>Chytridiomycota</taxon>
        <taxon>Chytridiomycota incertae sedis</taxon>
        <taxon>Chytridiomycetes</taxon>
        <taxon>Chytridiales</taxon>
        <taxon>Chytriomycetaceae</taxon>
        <taxon>Chytriomyces</taxon>
    </lineage>
</organism>